<gene>
    <name evidence="2" type="ORF">OUZ56_023867</name>
</gene>
<feature type="region of interest" description="Disordered" evidence="1">
    <location>
        <begin position="73"/>
        <end position="101"/>
    </location>
</feature>
<keyword evidence="3" id="KW-1185">Reference proteome</keyword>
<evidence type="ECO:0000256" key="1">
    <source>
        <dbReference type="SAM" id="MobiDB-lite"/>
    </source>
</evidence>
<evidence type="ECO:0000313" key="2">
    <source>
        <dbReference type="EMBL" id="KAK4030605.1"/>
    </source>
</evidence>
<feature type="region of interest" description="Disordered" evidence="1">
    <location>
        <begin position="15"/>
        <end position="41"/>
    </location>
</feature>
<dbReference type="Proteomes" id="UP001234178">
    <property type="component" value="Unassembled WGS sequence"/>
</dbReference>
<name>A0ABR0AZP4_9CRUS</name>
<reference evidence="2 3" key="1">
    <citation type="journal article" date="2023" name="Nucleic Acids Res.">
        <title>The hologenome of Daphnia magna reveals possible DNA methylation and microbiome-mediated evolution of the host genome.</title>
        <authorList>
            <person name="Chaturvedi A."/>
            <person name="Li X."/>
            <person name="Dhandapani V."/>
            <person name="Marshall H."/>
            <person name="Kissane S."/>
            <person name="Cuenca-Cambronero M."/>
            <person name="Asole G."/>
            <person name="Calvet F."/>
            <person name="Ruiz-Romero M."/>
            <person name="Marangio P."/>
            <person name="Guigo R."/>
            <person name="Rago D."/>
            <person name="Mirbahai L."/>
            <person name="Eastwood N."/>
            <person name="Colbourne J.K."/>
            <person name="Zhou J."/>
            <person name="Mallon E."/>
            <person name="Orsini L."/>
        </authorList>
    </citation>
    <scope>NUCLEOTIDE SEQUENCE [LARGE SCALE GENOMIC DNA]</scope>
    <source>
        <strain evidence="2">LRV0_1</strain>
    </source>
</reference>
<feature type="compositionally biased region" description="Polar residues" evidence="1">
    <location>
        <begin position="75"/>
        <end position="86"/>
    </location>
</feature>
<accession>A0ABR0AZP4</accession>
<organism evidence="2 3">
    <name type="scientific">Daphnia magna</name>
    <dbReference type="NCBI Taxonomy" id="35525"/>
    <lineage>
        <taxon>Eukaryota</taxon>
        <taxon>Metazoa</taxon>
        <taxon>Ecdysozoa</taxon>
        <taxon>Arthropoda</taxon>
        <taxon>Crustacea</taxon>
        <taxon>Branchiopoda</taxon>
        <taxon>Diplostraca</taxon>
        <taxon>Cladocera</taxon>
        <taxon>Anomopoda</taxon>
        <taxon>Daphniidae</taxon>
        <taxon>Daphnia</taxon>
    </lineage>
</organism>
<comment type="caution">
    <text evidence="2">The sequence shown here is derived from an EMBL/GenBank/DDBJ whole genome shotgun (WGS) entry which is preliminary data.</text>
</comment>
<feature type="compositionally biased region" description="Low complexity" evidence="1">
    <location>
        <begin position="87"/>
        <end position="101"/>
    </location>
</feature>
<evidence type="ECO:0000313" key="3">
    <source>
        <dbReference type="Proteomes" id="UP001234178"/>
    </source>
</evidence>
<proteinExistence type="predicted"/>
<dbReference type="EMBL" id="JAOYFB010000039">
    <property type="protein sequence ID" value="KAK4030605.1"/>
    <property type="molecule type" value="Genomic_DNA"/>
</dbReference>
<sequence>MFFYNYEKLSKKFNQIGSQKTKRSLTRKPSSTPLPPNAILNQGHWASESTFSKFYRRETSTNQNLIVSAVLMDSSPDNRPGSNQYWTNRNNNGGLNNKTRN</sequence>
<protein>
    <submittedName>
        <fullName evidence="2">Uncharacterized protein</fullName>
    </submittedName>
</protein>